<accession>A0A427KMG8</accession>
<dbReference type="InterPro" id="IPR001647">
    <property type="entry name" value="HTH_TetR"/>
</dbReference>
<feature type="domain" description="HTH tetR-type" evidence="3">
    <location>
        <begin position="9"/>
        <end position="69"/>
    </location>
</feature>
<keyword evidence="1 2" id="KW-0238">DNA-binding</keyword>
<dbReference type="GO" id="GO:0003700">
    <property type="term" value="F:DNA-binding transcription factor activity"/>
    <property type="evidence" value="ECO:0007669"/>
    <property type="project" value="TreeGrafter"/>
</dbReference>
<proteinExistence type="predicted"/>
<dbReference type="RefSeq" id="WP_047362000.1">
    <property type="nucleotide sequence ID" value="NZ_JACZMS010000004.1"/>
</dbReference>
<evidence type="ECO:0000256" key="2">
    <source>
        <dbReference type="PROSITE-ProRule" id="PRU00335"/>
    </source>
</evidence>
<dbReference type="Pfam" id="PF00440">
    <property type="entry name" value="TetR_N"/>
    <property type="match status" value="1"/>
</dbReference>
<dbReference type="InterPro" id="IPR009057">
    <property type="entry name" value="Homeodomain-like_sf"/>
</dbReference>
<dbReference type="GO" id="GO:0000976">
    <property type="term" value="F:transcription cis-regulatory region binding"/>
    <property type="evidence" value="ECO:0007669"/>
    <property type="project" value="TreeGrafter"/>
</dbReference>
<organism evidence="4 5">
    <name type="scientific">Enterobacter cloacae</name>
    <dbReference type="NCBI Taxonomy" id="550"/>
    <lineage>
        <taxon>Bacteria</taxon>
        <taxon>Pseudomonadati</taxon>
        <taxon>Pseudomonadota</taxon>
        <taxon>Gammaproteobacteria</taxon>
        <taxon>Enterobacterales</taxon>
        <taxon>Enterobacteriaceae</taxon>
        <taxon>Enterobacter</taxon>
        <taxon>Enterobacter cloacae complex</taxon>
    </lineage>
</organism>
<dbReference type="AlphaFoldDB" id="A0A427KMG8"/>
<sequence>MVVKRLRKEERRAQLLEVARGIVRQQGTEALTLGFLAERANVTKPIPYDHFGDREGLLMALYQDFSDRQLKKFRETLSRDNKTLAQTIRFFSAAYIDCAISAGPETGPIAAALSGSRALQIFREACVADCADCLRMALSPFIVLQGVSGEAALTAIIGAADALSTSAGNGILARNVAEEMLSGAMTGVLNTYMDSTKCVPCQIDT</sequence>
<evidence type="ECO:0000313" key="5">
    <source>
        <dbReference type="Proteomes" id="UP000275321"/>
    </source>
</evidence>
<protein>
    <submittedName>
        <fullName evidence="4">TetR/AcrR family transcriptional regulator</fullName>
    </submittedName>
</protein>
<dbReference type="PRINTS" id="PR00455">
    <property type="entry name" value="HTHTETR"/>
</dbReference>
<gene>
    <name evidence="4" type="ORF">EGK68_11330</name>
</gene>
<dbReference type="PROSITE" id="PS50977">
    <property type="entry name" value="HTH_TETR_2"/>
    <property type="match status" value="1"/>
</dbReference>
<evidence type="ECO:0000259" key="3">
    <source>
        <dbReference type="PROSITE" id="PS50977"/>
    </source>
</evidence>
<dbReference type="Gene3D" id="1.10.357.10">
    <property type="entry name" value="Tetracycline Repressor, domain 2"/>
    <property type="match status" value="1"/>
</dbReference>
<evidence type="ECO:0000256" key="1">
    <source>
        <dbReference type="ARBA" id="ARBA00023125"/>
    </source>
</evidence>
<reference evidence="4 5" key="1">
    <citation type="submission" date="2018-10" db="EMBL/GenBank/DDBJ databases">
        <title>Transmission dynamics of multidrug resistant bacteria on intensive care unit surfaces.</title>
        <authorList>
            <person name="D'Souza A.W."/>
            <person name="Potter R.F."/>
            <person name="Wallace M."/>
            <person name="Shupe A."/>
            <person name="Patel S."/>
            <person name="Sun S."/>
            <person name="Gul D."/>
            <person name="Kwon J.H."/>
            <person name="Andleeb S."/>
            <person name="Burnham C.-A.D."/>
            <person name="Dantas G."/>
        </authorList>
    </citation>
    <scope>NUCLEOTIDE SEQUENCE [LARGE SCALE GENOMIC DNA]</scope>
    <source>
        <strain evidence="4 5">EC_073</strain>
    </source>
</reference>
<dbReference type="PANTHER" id="PTHR30055:SF223">
    <property type="entry name" value="HTH-TYPE TRANSCRIPTIONAL REGULATOR UIDR"/>
    <property type="match status" value="1"/>
</dbReference>
<dbReference type="InterPro" id="IPR050109">
    <property type="entry name" value="HTH-type_TetR-like_transc_reg"/>
</dbReference>
<feature type="DNA-binding region" description="H-T-H motif" evidence="2">
    <location>
        <begin position="32"/>
        <end position="51"/>
    </location>
</feature>
<evidence type="ECO:0000313" key="4">
    <source>
        <dbReference type="EMBL" id="RSB30851.1"/>
    </source>
</evidence>
<name>A0A427KMG8_ENTCL</name>
<dbReference type="EMBL" id="RHWT01000012">
    <property type="protein sequence ID" value="RSB30851.1"/>
    <property type="molecule type" value="Genomic_DNA"/>
</dbReference>
<dbReference type="SUPFAM" id="SSF46689">
    <property type="entry name" value="Homeodomain-like"/>
    <property type="match status" value="1"/>
</dbReference>
<dbReference type="PANTHER" id="PTHR30055">
    <property type="entry name" value="HTH-TYPE TRANSCRIPTIONAL REGULATOR RUTR"/>
    <property type="match status" value="1"/>
</dbReference>
<dbReference type="Proteomes" id="UP000275321">
    <property type="component" value="Unassembled WGS sequence"/>
</dbReference>
<comment type="caution">
    <text evidence="4">The sequence shown here is derived from an EMBL/GenBank/DDBJ whole genome shotgun (WGS) entry which is preliminary data.</text>
</comment>